<dbReference type="RefSeq" id="WP_379876482.1">
    <property type="nucleotide sequence ID" value="NZ_JBHUIP010000011.1"/>
</dbReference>
<sequence>MKSLITLLAAGISLAAISPAHAQAPWTEDATKPMQIGFKPDFAEAASFKPVVTVRRDGSERNTLQMGELSQPGPVAWITYQTAPRPIVYGGNAIDQITTNLLRGASFSRENRQTYSVETAFGSVEVIQAAGVLGDGSKRECAMWLETLGSGARGFWGYFCSGIDQPLDAGRVRAALSAVAPK</sequence>
<name>A0ABW5DQZ8_9PROT</name>
<evidence type="ECO:0000313" key="2">
    <source>
        <dbReference type="EMBL" id="MFD2263472.1"/>
    </source>
</evidence>
<keyword evidence="1" id="KW-0732">Signal</keyword>
<feature type="chain" id="PRO_5046361998" evidence="1">
    <location>
        <begin position="23"/>
        <end position="182"/>
    </location>
</feature>
<evidence type="ECO:0000313" key="3">
    <source>
        <dbReference type="Proteomes" id="UP001597295"/>
    </source>
</evidence>
<accession>A0ABW5DQZ8</accession>
<feature type="signal peptide" evidence="1">
    <location>
        <begin position="1"/>
        <end position="22"/>
    </location>
</feature>
<dbReference type="EMBL" id="JBHUIP010000011">
    <property type="protein sequence ID" value="MFD2263472.1"/>
    <property type="molecule type" value="Genomic_DNA"/>
</dbReference>
<organism evidence="2 3">
    <name type="scientific">Lacibacterium aquatile</name>
    <dbReference type="NCBI Taxonomy" id="1168082"/>
    <lineage>
        <taxon>Bacteria</taxon>
        <taxon>Pseudomonadati</taxon>
        <taxon>Pseudomonadota</taxon>
        <taxon>Alphaproteobacteria</taxon>
        <taxon>Rhodospirillales</taxon>
        <taxon>Rhodospirillaceae</taxon>
    </lineage>
</organism>
<protein>
    <submittedName>
        <fullName evidence="2">Uncharacterized protein</fullName>
    </submittedName>
</protein>
<evidence type="ECO:0000256" key="1">
    <source>
        <dbReference type="SAM" id="SignalP"/>
    </source>
</evidence>
<comment type="caution">
    <text evidence="2">The sequence shown here is derived from an EMBL/GenBank/DDBJ whole genome shotgun (WGS) entry which is preliminary data.</text>
</comment>
<proteinExistence type="predicted"/>
<dbReference type="Proteomes" id="UP001597295">
    <property type="component" value="Unassembled WGS sequence"/>
</dbReference>
<reference evidence="3" key="1">
    <citation type="journal article" date="2019" name="Int. J. Syst. Evol. Microbiol.">
        <title>The Global Catalogue of Microorganisms (GCM) 10K type strain sequencing project: providing services to taxonomists for standard genome sequencing and annotation.</title>
        <authorList>
            <consortium name="The Broad Institute Genomics Platform"/>
            <consortium name="The Broad Institute Genome Sequencing Center for Infectious Disease"/>
            <person name="Wu L."/>
            <person name="Ma J."/>
        </authorList>
    </citation>
    <scope>NUCLEOTIDE SEQUENCE [LARGE SCALE GENOMIC DNA]</scope>
    <source>
        <strain evidence="3">CGMCC 1.19062</strain>
    </source>
</reference>
<keyword evidence="3" id="KW-1185">Reference proteome</keyword>
<gene>
    <name evidence="2" type="ORF">ACFSM5_11280</name>
</gene>